<dbReference type="EMBL" id="MNCJ02000316">
    <property type="protein sequence ID" value="KAF5822346.1"/>
    <property type="molecule type" value="Genomic_DNA"/>
</dbReference>
<reference evidence="1" key="3">
    <citation type="submission" date="2020-06" db="EMBL/GenBank/DDBJ databases">
        <title>Helianthus annuus Genome sequencing and assembly Release 2.</title>
        <authorList>
            <person name="Gouzy J."/>
            <person name="Langlade N."/>
            <person name="Munos S."/>
        </authorList>
    </citation>
    <scope>NUCLEOTIDE SEQUENCE</scope>
    <source>
        <tissue evidence="1">Leaves</tissue>
    </source>
</reference>
<dbReference type="InParanoid" id="A0A251VMT2"/>
<name>A0A251VMT2_HELAN</name>
<reference evidence="1 3" key="1">
    <citation type="journal article" date="2017" name="Nature">
        <title>The sunflower genome provides insights into oil metabolism, flowering and Asterid evolution.</title>
        <authorList>
            <person name="Badouin H."/>
            <person name="Gouzy J."/>
            <person name="Grassa C.J."/>
            <person name="Murat F."/>
            <person name="Staton S.E."/>
            <person name="Cottret L."/>
            <person name="Lelandais-Briere C."/>
            <person name="Owens G.L."/>
            <person name="Carrere S."/>
            <person name="Mayjonade B."/>
            <person name="Legrand L."/>
            <person name="Gill N."/>
            <person name="Kane N.C."/>
            <person name="Bowers J.E."/>
            <person name="Hubner S."/>
            <person name="Bellec A."/>
            <person name="Berard A."/>
            <person name="Berges H."/>
            <person name="Blanchet N."/>
            <person name="Boniface M.C."/>
            <person name="Brunel D."/>
            <person name="Catrice O."/>
            <person name="Chaidir N."/>
            <person name="Claudel C."/>
            <person name="Donnadieu C."/>
            <person name="Faraut T."/>
            <person name="Fievet G."/>
            <person name="Helmstetter N."/>
            <person name="King M."/>
            <person name="Knapp S.J."/>
            <person name="Lai Z."/>
            <person name="Le Paslier M.C."/>
            <person name="Lippi Y."/>
            <person name="Lorenzon L."/>
            <person name="Mandel J.R."/>
            <person name="Marage G."/>
            <person name="Marchand G."/>
            <person name="Marquand E."/>
            <person name="Bret-Mestries E."/>
            <person name="Morien E."/>
            <person name="Nambeesan S."/>
            <person name="Nguyen T."/>
            <person name="Pegot-Espagnet P."/>
            <person name="Pouilly N."/>
            <person name="Raftis F."/>
            <person name="Sallet E."/>
            <person name="Schiex T."/>
            <person name="Thomas J."/>
            <person name="Vandecasteele C."/>
            <person name="Vares D."/>
            <person name="Vear F."/>
            <person name="Vautrin S."/>
            <person name="Crespi M."/>
            <person name="Mangin B."/>
            <person name="Burke J.M."/>
            <person name="Salse J."/>
            <person name="Munos S."/>
            <person name="Vincourt P."/>
            <person name="Rieseberg L.H."/>
            <person name="Langlade N.B."/>
        </authorList>
    </citation>
    <scope>NUCLEOTIDE SEQUENCE [LARGE SCALE GENOMIC DNA]</scope>
    <source>
        <strain evidence="3">cv. SF193</strain>
        <tissue evidence="1">Leaves</tissue>
    </source>
</reference>
<dbReference type="EMBL" id="CM007890">
    <property type="protein sequence ID" value="OTG36453.1"/>
    <property type="molecule type" value="Genomic_DNA"/>
</dbReference>
<keyword evidence="3" id="KW-1185">Reference proteome</keyword>
<organism evidence="2 3">
    <name type="scientific">Helianthus annuus</name>
    <name type="common">Common sunflower</name>
    <dbReference type="NCBI Taxonomy" id="4232"/>
    <lineage>
        <taxon>Eukaryota</taxon>
        <taxon>Viridiplantae</taxon>
        <taxon>Streptophyta</taxon>
        <taxon>Embryophyta</taxon>
        <taxon>Tracheophyta</taxon>
        <taxon>Spermatophyta</taxon>
        <taxon>Magnoliopsida</taxon>
        <taxon>eudicotyledons</taxon>
        <taxon>Gunneridae</taxon>
        <taxon>Pentapetalae</taxon>
        <taxon>asterids</taxon>
        <taxon>campanulids</taxon>
        <taxon>Asterales</taxon>
        <taxon>Asteraceae</taxon>
        <taxon>Asteroideae</taxon>
        <taxon>Heliantheae alliance</taxon>
        <taxon>Heliantheae</taxon>
        <taxon>Helianthus</taxon>
    </lineage>
</organism>
<reference evidence="2" key="2">
    <citation type="submission" date="2017-02" db="EMBL/GenBank/DDBJ databases">
        <title>Sunflower complete genome.</title>
        <authorList>
            <person name="Langlade N."/>
            <person name="Munos S."/>
        </authorList>
    </citation>
    <scope>NUCLEOTIDE SEQUENCE [LARGE SCALE GENOMIC DNA]</scope>
    <source>
        <tissue evidence="2">Leaves</tissue>
    </source>
</reference>
<dbReference type="AlphaFoldDB" id="A0A251VMT2"/>
<dbReference type="Proteomes" id="UP000215914">
    <property type="component" value="Chromosome 1"/>
</dbReference>
<proteinExistence type="predicted"/>
<dbReference type="Gramene" id="mRNA:HanXRQr2_Chr01g0025391">
    <property type="protein sequence ID" value="CDS:HanXRQr2_Chr01g0025391.1"/>
    <property type="gene ID" value="HanXRQr2_Chr01g0025391"/>
</dbReference>
<accession>A0A251VMT2</accession>
<evidence type="ECO:0000313" key="1">
    <source>
        <dbReference type="EMBL" id="KAF5822346.1"/>
    </source>
</evidence>
<sequence>MKKSGTRCLYQEISPEHSFLYDPNSESIQTRKLLNPDGVPPFKYTRTLPVWFFFFFEP</sequence>
<evidence type="ECO:0000313" key="3">
    <source>
        <dbReference type="Proteomes" id="UP000215914"/>
    </source>
</evidence>
<gene>
    <name evidence="2" type="ORF">HannXRQ_Chr01g0007761</name>
    <name evidence="1" type="ORF">HanXRQr2_Chr01g0025391</name>
</gene>
<evidence type="ECO:0000313" key="2">
    <source>
        <dbReference type="EMBL" id="OTG36453.1"/>
    </source>
</evidence>
<protein>
    <submittedName>
        <fullName evidence="2">Uncharacterized protein</fullName>
    </submittedName>
</protein>